<evidence type="ECO:0000256" key="1">
    <source>
        <dbReference type="ARBA" id="ARBA00022723"/>
    </source>
</evidence>
<dbReference type="GO" id="GO:0008270">
    <property type="term" value="F:zinc ion binding"/>
    <property type="evidence" value="ECO:0007669"/>
    <property type="project" value="UniProtKB-KW"/>
</dbReference>
<evidence type="ECO:0000256" key="4">
    <source>
        <dbReference type="PROSITE-ProRule" id="PRU00134"/>
    </source>
</evidence>
<gene>
    <name evidence="6" type="ORF">PILCRDRAFT_819767</name>
</gene>
<dbReference type="EMBL" id="KN832992">
    <property type="protein sequence ID" value="KIM82966.1"/>
    <property type="molecule type" value="Genomic_DNA"/>
</dbReference>
<protein>
    <recommendedName>
        <fullName evidence="5">MYND-type domain-containing protein</fullName>
    </recommendedName>
</protein>
<dbReference type="InParanoid" id="A0A0C3FWS9"/>
<dbReference type="OrthoDB" id="3069922at2759"/>
<dbReference type="PROSITE" id="PS50865">
    <property type="entry name" value="ZF_MYND_2"/>
    <property type="match status" value="1"/>
</dbReference>
<dbReference type="Pfam" id="PF01753">
    <property type="entry name" value="zf-MYND"/>
    <property type="match status" value="1"/>
</dbReference>
<sequence length="210" mass="23467">MTSTFKIFNIKFPQAIPSLGSSADVALASLYGNFALVLPTKPDDSFCPRIIYTLSTIVHEDPFPAPGQNGQPRFSMKTYSENVGVLEQLEALGILRQTGISYKQGFVDIPVVEVILKENELVYACAAHYEDNGMMDCQLEVIGIKHQRCGKCKQVYYCDQECQKRHWPVHKKDCPIAQRSPTDGLALIENRRRAGFSSFLSNAGFQTLNL</sequence>
<dbReference type="SUPFAM" id="SSF144232">
    <property type="entry name" value="HIT/MYND zinc finger-like"/>
    <property type="match status" value="1"/>
</dbReference>
<evidence type="ECO:0000256" key="3">
    <source>
        <dbReference type="ARBA" id="ARBA00022833"/>
    </source>
</evidence>
<accession>A0A0C3FWS9</accession>
<keyword evidence="3" id="KW-0862">Zinc</keyword>
<evidence type="ECO:0000256" key="2">
    <source>
        <dbReference type="ARBA" id="ARBA00022771"/>
    </source>
</evidence>
<proteinExistence type="predicted"/>
<keyword evidence="7" id="KW-1185">Reference proteome</keyword>
<keyword evidence="1" id="KW-0479">Metal-binding</keyword>
<dbReference type="Gene3D" id="6.10.140.2220">
    <property type="match status" value="1"/>
</dbReference>
<evidence type="ECO:0000313" key="7">
    <source>
        <dbReference type="Proteomes" id="UP000054166"/>
    </source>
</evidence>
<evidence type="ECO:0000259" key="5">
    <source>
        <dbReference type="PROSITE" id="PS50865"/>
    </source>
</evidence>
<evidence type="ECO:0000313" key="6">
    <source>
        <dbReference type="EMBL" id="KIM82966.1"/>
    </source>
</evidence>
<name>A0A0C3FWS9_PILCF</name>
<reference evidence="7" key="2">
    <citation type="submission" date="2015-01" db="EMBL/GenBank/DDBJ databases">
        <title>Evolutionary Origins and Diversification of the Mycorrhizal Mutualists.</title>
        <authorList>
            <consortium name="DOE Joint Genome Institute"/>
            <consortium name="Mycorrhizal Genomics Consortium"/>
            <person name="Kohler A."/>
            <person name="Kuo A."/>
            <person name="Nagy L.G."/>
            <person name="Floudas D."/>
            <person name="Copeland A."/>
            <person name="Barry K.W."/>
            <person name="Cichocki N."/>
            <person name="Veneault-Fourrey C."/>
            <person name="LaButti K."/>
            <person name="Lindquist E.A."/>
            <person name="Lipzen A."/>
            <person name="Lundell T."/>
            <person name="Morin E."/>
            <person name="Murat C."/>
            <person name="Riley R."/>
            <person name="Ohm R."/>
            <person name="Sun H."/>
            <person name="Tunlid A."/>
            <person name="Henrissat B."/>
            <person name="Grigoriev I.V."/>
            <person name="Hibbett D.S."/>
            <person name="Martin F."/>
        </authorList>
    </citation>
    <scope>NUCLEOTIDE SEQUENCE [LARGE SCALE GENOMIC DNA]</scope>
    <source>
        <strain evidence="7">F 1598</strain>
    </source>
</reference>
<feature type="domain" description="MYND-type" evidence="5">
    <location>
        <begin position="134"/>
        <end position="174"/>
    </location>
</feature>
<dbReference type="Proteomes" id="UP000054166">
    <property type="component" value="Unassembled WGS sequence"/>
</dbReference>
<dbReference type="InterPro" id="IPR002893">
    <property type="entry name" value="Znf_MYND"/>
</dbReference>
<keyword evidence="2 4" id="KW-0863">Zinc-finger</keyword>
<dbReference type="STRING" id="765440.A0A0C3FWS9"/>
<dbReference type="HOGENOM" id="CLU_1310546_0_0_1"/>
<dbReference type="AlphaFoldDB" id="A0A0C3FWS9"/>
<reference evidence="6 7" key="1">
    <citation type="submission" date="2014-04" db="EMBL/GenBank/DDBJ databases">
        <authorList>
            <consortium name="DOE Joint Genome Institute"/>
            <person name="Kuo A."/>
            <person name="Tarkka M."/>
            <person name="Buscot F."/>
            <person name="Kohler A."/>
            <person name="Nagy L.G."/>
            <person name="Floudas D."/>
            <person name="Copeland A."/>
            <person name="Barry K.W."/>
            <person name="Cichocki N."/>
            <person name="Veneault-Fourrey C."/>
            <person name="LaButti K."/>
            <person name="Lindquist E.A."/>
            <person name="Lipzen A."/>
            <person name="Lundell T."/>
            <person name="Morin E."/>
            <person name="Murat C."/>
            <person name="Sun H."/>
            <person name="Tunlid A."/>
            <person name="Henrissat B."/>
            <person name="Grigoriev I.V."/>
            <person name="Hibbett D.S."/>
            <person name="Martin F."/>
            <person name="Nordberg H.P."/>
            <person name="Cantor M.N."/>
            <person name="Hua S.X."/>
        </authorList>
    </citation>
    <scope>NUCLEOTIDE SEQUENCE [LARGE SCALE GENOMIC DNA]</scope>
    <source>
        <strain evidence="6 7">F 1598</strain>
    </source>
</reference>
<organism evidence="6 7">
    <name type="scientific">Piloderma croceum (strain F 1598)</name>
    <dbReference type="NCBI Taxonomy" id="765440"/>
    <lineage>
        <taxon>Eukaryota</taxon>
        <taxon>Fungi</taxon>
        <taxon>Dikarya</taxon>
        <taxon>Basidiomycota</taxon>
        <taxon>Agaricomycotina</taxon>
        <taxon>Agaricomycetes</taxon>
        <taxon>Agaricomycetidae</taxon>
        <taxon>Atheliales</taxon>
        <taxon>Atheliaceae</taxon>
        <taxon>Piloderma</taxon>
    </lineage>
</organism>